<accession>A0A5B8S5X6</accession>
<dbReference type="EMBL" id="CP042345">
    <property type="protein sequence ID" value="QEA16989.1"/>
    <property type="molecule type" value="Genomic_DNA"/>
</dbReference>
<proteinExistence type="predicted"/>
<reference evidence="2 3" key="1">
    <citation type="journal article" date="2013" name="J. Microbiol. Biotechnol.">
        <title>Novosphingobium ginsenosidimutans sp. nov., with the ability to convert ginsenoside.</title>
        <authorList>
            <person name="Kim J.K."/>
            <person name="He D."/>
            <person name="Liu Q.M."/>
            <person name="Park H.Y."/>
            <person name="Jung M.S."/>
            <person name="Yoon M.H."/>
            <person name="Kim S.C."/>
            <person name="Im W.T."/>
        </authorList>
    </citation>
    <scope>NUCLEOTIDE SEQUENCE [LARGE SCALE GENOMIC DNA]</scope>
    <source>
        <strain evidence="2 3">FW-6</strain>
    </source>
</reference>
<gene>
    <name evidence="2" type="ORF">FRF71_13090</name>
</gene>
<dbReference type="InterPro" id="IPR003779">
    <property type="entry name" value="CMD-like"/>
</dbReference>
<sequence>MTDLTRQGLELFAELMGPEAAEALRAGMEETGFGAPIAKLAADFAFGSVWARDGLERKQRSLVVIGILIAQRQSQELKNHIRIGLTNGFTAREIQEATIQAIPYVGFPAVASAISAIVEVLRERGLDDGAMTAEDRGLL</sequence>
<organism evidence="2 3">
    <name type="scientific">Novosphingobium ginsenosidimutans</name>
    <dbReference type="NCBI Taxonomy" id="1176536"/>
    <lineage>
        <taxon>Bacteria</taxon>
        <taxon>Pseudomonadati</taxon>
        <taxon>Pseudomonadota</taxon>
        <taxon>Alphaproteobacteria</taxon>
        <taxon>Sphingomonadales</taxon>
        <taxon>Sphingomonadaceae</taxon>
        <taxon>Novosphingobium</taxon>
    </lineage>
</organism>
<dbReference type="AlphaFoldDB" id="A0A5B8S5X6"/>
<keyword evidence="3" id="KW-1185">Reference proteome</keyword>
<evidence type="ECO:0000259" key="1">
    <source>
        <dbReference type="Pfam" id="PF02627"/>
    </source>
</evidence>
<dbReference type="InterPro" id="IPR052512">
    <property type="entry name" value="4CMD/NDH-1_regulator"/>
</dbReference>
<dbReference type="GO" id="GO:0051920">
    <property type="term" value="F:peroxiredoxin activity"/>
    <property type="evidence" value="ECO:0007669"/>
    <property type="project" value="InterPro"/>
</dbReference>
<dbReference type="Pfam" id="PF02627">
    <property type="entry name" value="CMD"/>
    <property type="match status" value="1"/>
</dbReference>
<dbReference type="Proteomes" id="UP000321172">
    <property type="component" value="Chromosome"/>
</dbReference>
<dbReference type="KEGG" id="ngf:FRF71_13090"/>
<dbReference type="PANTHER" id="PTHR33570">
    <property type="entry name" value="4-CARBOXYMUCONOLACTONE DECARBOXYLASE FAMILY PROTEIN"/>
    <property type="match status" value="1"/>
</dbReference>
<protein>
    <submittedName>
        <fullName evidence="2">Carboxymuconolactone decarboxylase</fullName>
    </submittedName>
</protein>
<evidence type="ECO:0000313" key="2">
    <source>
        <dbReference type="EMBL" id="QEA16989.1"/>
    </source>
</evidence>
<dbReference type="InterPro" id="IPR029032">
    <property type="entry name" value="AhpD-like"/>
</dbReference>
<feature type="domain" description="Carboxymuconolactone decarboxylase-like" evidence="1">
    <location>
        <begin position="38"/>
        <end position="117"/>
    </location>
</feature>
<dbReference type="OrthoDB" id="9801400at2"/>
<dbReference type="SUPFAM" id="SSF69118">
    <property type="entry name" value="AhpD-like"/>
    <property type="match status" value="1"/>
</dbReference>
<dbReference type="Gene3D" id="1.20.1290.10">
    <property type="entry name" value="AhpD-like"/>
    <property type="match status" value="1"/>
</dbReference>
<dbReference type="PANTHER" id="PTHR33570:SF2">
    <property type="entry name" value="CARBOXYMUCONOLACTONE DECARBOXYLASE-LIKE DOMAIN-CONTAINING PROTEIN"/>
    <property type="match status" value="1"/>
</dbReference>
<name>A0A5B8S5X6_9SPHN</name>
<dbReference type="RefSeq" id="WP_147091068.1">
    <property type="nucleotide sequence ID" value="NZ_BAABJD010000002.1"/>
</dbReference>
<evidence type="ECO:0000313" key="3">
    <source>
        <dbReference type="Proteomes" id="UP000321172"/>
    </source>
</evidence>